<comment type="caution">
    <text evidence="7">The sequence shown here is derived from an EMBL/GenBank/DDBJ whole genome shotgun (WGS) entry which is preliminary data.</text>
</comment>
<evidence type="ECO:0000259" key="6">
    <source>
        <dbReference type="PROSITE" id="PS51032"/>
    </source>
</evidence>
<dbReference type="InterPro" id="IPR036955">
    <property type="entry name" value="AP2/ERF_dom_sf"/>
</dbReference>
<evidence type="ECO:0000256" key="4">
    <source>
        <dbReference type="ARBA" id="ARBA00023163"/>
    </source>
</evidence>
<keyword evidence="4" id="KW-0804">Transcription</keyword>
<dbReference type="InterPro" id="IPR001471">
    <property type="entry name" value="AP2/ERF_dom"/>
</dbReference>
<evidence type="ECO:0000313" key="8">
    <source>
        <dbReference type="Proteomes" id="UP001295684"/>
    </source>
</evidence>
<dbReference type="GO" id="GO:0003700">
    <property type="term" value="F:DNA-binding transcription factor activity"/>
    <property type="evidence" value="ECO:0007669"/>
    <property type="project" value="InterPro"/>
</dbReference>
<sequence>MIQEENVPKLGLYQEISSLKTNELMNSYNYDLFITSQMLQASFEVLSQHFCLCSEGTSRIEVRCIGESSLKDKTHSSPKSHRKTRIGSLNFDEKLLSFIDAISIFKNPDEIIFIGNKKGRNRINASRKRSKYIGVCKNGPHWQALIAINKQKTYIGTYMTQELAAKAYDFYCMLIQSLKAKTNFSYTKREVEEMISHYSQSDRNENINV</sequence>
<dbReference type="AlphaFoldDB" id="A0AAD1UGL7"/>
<evidence type="ECO:0000256" key="5">
    <source>
        <dbReference type="ARBA" id="ARBA00023242"/>
    </source>
</evidence>
<gene>
    <name evidence="7" type="ORF">ECRASSUSDP1_LOCUS9648</name>
</gene>
<keyword evidence="3" id="KW-0238">DNA-binding</keyword>
<dbReference type="GO" id="GO:0003677">
    <property type="term" value="F:DNA binding"/>
    <property type="evidence" value="ECO:0007669"/>
    <property type="project" value="UniProtKB-KW"/>
</dbReference>
<comment type="subcellular location">
    <subcellularLocation>
        <location evidence="1">Nucleus</location>
    </subcellularLocation>
</comment>
<accession>A0AAD1UGL7</accession>
<proteinExistence type="predicted"/>
<evidence type="ECO:0000256" key="3">
    <source>
        <dbReference type="ARBA" id="ARBA00023125"/>
    </source>
</evidence>
<keyword evidence="8" id="KW-1185">Reference proteome</keyword>
<evidence type="ECO:0000313" key="7">
    <source>
        <dbReference type="EMBL" id="CAI2368357.1"/>
    </source>
</evidence>
<reference evidence="7" key="1">
    <citation type="submission" date="2023-07" db="EMBL/GenBank/DDBJ databases">
        <authorList>
            <consortium name="AG Swart"/>
            <person name="Singh M."/>
            <person name="Singh A."/>
            <person name="Seah K."/>
            <person name="Emmerich C."/>
        </authorList>
    </citation>
    <scope>NUCLEOTIDE SEQUENCE</scope>
    <source>
        <strain evidence="7">DP1</strain>
    </source>
</reference>
<evidence type="ECO:0000256" key="2">
    <source>
        <dbReference type="ARBA" id="ARBA00023015"/>
    </source>
</evidence>
<keyword evidence="2" id="KW-0805">Transcription regulation</keyword>
<evidence type="ECO:0000256" key="1">
    <source>
        <dbReference type="ARBA" id="ARBA00004123"/>
    </source>
</evidence>
<organism evidence="7 8">
    <name type="scientific">Euplotes crassus</name>
    <dbReference type="NCBI Taxonomy" id="5936"/>
    <lineage>
        <taxon>Eukaryota</taxon>
        <taxon>Sar</taxon>
        <taxon>Alveolata</taxon>
        <taxon>Ciliophora</taxon>
        <taxon>Intramacronucleata</taxon>
        <taxon>Spirotrichea</taxon>
        <taxon>Hypotrichia</taxon>
        <taxon>Euplotida</taxon>
        <taxon>Euplotidae</taxon>
        <taxon>Moneuplotes</taxon>
    </lineage>
</organism>
<dbReference type="GO" id="GO:0005634">
    <property type="term" value="C:nucleus"/>
    <property type="evidence" value="ECO:0007669"/>
    <property type="project" value="UniProtKB-SubCell"/>
</dbReference>
<dbReference type="Gene3D" id="3.30.730.10">
    <property type="entry name" value="AP2/ERF domain"/>
    <property type="match status" value="1"/>
</dbReference>
<protein>
    <recommendedName>
        <fullName evidence="6">AP2/ERF domain-containing protein</fullName>
    </recommendedName>
</protein>
<dbReference type="Proteomes" id="UP001295684">
    <property type="component" value="Unassembled WGS sequence"/>
</dbReference>
<name>A0AAD1UGL7_EUPCR</name>
<dbReference type="SUPFAM" id="SSF54171">
    <property type="entry name" value="DNA-binding domain"/>
    <property type="match status" value="1"/>
</dbReference>
<dbReference type="EMBL" id="CAMPGE010009491">
    <property type="protein sequence ID" value="CAI2368357.1"/>
    <property type="molecule type" value="Genomic_DNA"/>
</dbReference>
<dbReference type="PROSITE" id="PS51032">
    <property type="entry name" value="AP2_ERF"/>
    <property type="match status" value="1"/>
</dbReference>
<feature type="domain" description="AP2/ERF" evidence="6">
    <location>
        <begin position="116"/>
        <end position="185"/>
    </location>
</feature>
<dbReference type="SMART" id="SM00380">
    <property type="entry name" value="AP2"/>
    <property type="match status" value="1"/>
</dbReference>
<dbReference type="InterPro" id="IPR016177">
    <property type="entry name" value="DNA-bd_dom_sf"/>
</dbReference>
<keyword evidence="5" id="KW-0539">Nucleus</keyword>